<keyword evidence="2" id="KW-0677">Repeat</keyword>
<dbReference type="Gene3D" id="2.10.25.10">
    <property type="entry name" value="Laminin"/>
    <property type="match status" value="5"/>
</dbReference>
<dbReference type="PROSITE" id="PS50026">
    <property type="entry name" value="EGF_3"/>
    <property type="match status" value="5"/>
</dbReference>
<keyword evidence="8" id="KW-1185">Reference proteome</keyword>
<name>A0A8C0UB15_CYACU</name>
<evidence type="ECO:0000256" key="1">
    <source>
        <dbReference type="ARBA" id="ARBA00022536"/>
    </source>
</evidence>
<sequence>MLPGPWIWCGYGDAPLAPHHVSHVPRFPLQQGGEGEESPCDEPQDVSAAVVQVSTGPSKGTPLFPAPLSSSPSQPGAARAEPRCCQTRRAGLPLPGAPGALRPLGATPLTACLAPARCSGAYVGERCQLPNPCLSSPCKNAGTCTAVVRGSTVDYTCACRLGFTDELCLTPRDNVCLSNPCRNGGTCDLLTLSEYKCRCPPGWSGKTCQQADPCASNPCANGGQCVPFEAHYICRCTAGFHGANCKQDVNECNISPPVCKNGGSCTNEVGTYQCSCKPAYTGQNCEHLYVPCNPSPCQNGGTCRQIGDTTYDCTCLPAPVLRDREVWG</sequence>
<dbReference type="FunFam" id="2.10.25.10:FF:000125">
    <property type="entry name" value="Neurogenic locus notch protein-like"/>
    <property type="match status" value="1"/>
</dbReference>
<dbReference type="InterPro" id="IPR001881">
    <property type="entry name" value="EGF-like_Ca-bd_dom"/>
</dbReference>
<dbReference type="AlphaFoldDB" id="A0A8C0UB15"/>
<feature type="disulfide bond" evidence="4">
    <location>
        <begin position="199"/>
        <end position="208"/>
    </location>
</feature>
<dbReference type="PANTHER" id="PTHR24049:SF32">
    <property type="entry name" value="EGF-LIKE DOMAIN-CONTAINING PROTEIN"/>
    <property type="match status" value="1"/>
</dbReference>
<dbReference type="Pfam" id="PF00008">
    <property type="entry name" value="EGF"/>
    <property type="match status" value="3"/>
</dbReference>
<feature type="domain" description="EGF-like" evidence="6">
    <location>
        <begin position="210"/>
        <end position="246"/>
    </location>
</feature>
<proteinExistence type="predicted"/>
<protein>
    <recommendedName>
        <fullName evidence="6">EGF-like domain-containing protein</fullName>
    </recommendedName>
</protein>
<dbReference type="GO" id="GO:0005509">
    <property type="term" value="F:calcium ion binding"/>
    <property type="evidence" value="ECO:0007669"/>
    <property type="project" value="InterPro"/>
</dbReference>
<evidence type="ECO:0000259" key="6">
    <source>
        <dbReference type="PROSITE" id="PS50026"/>
    </source>
</evidence>
<feature type="domain" description="EGF-like" evidence="6">
    <location>
        <begin position="172"/>
        <end position="209"/>
    </location>
</feature>
<accession>A0A8C0UB15</accession>
<evidence type="ECO:0000256" key="4">
    <source>
        <dbReference type="PROSITE-ProRule" id="PRU00076"/>
    </source>
</evidence>
<dbReference type="InterPro" id="IPR049883">
    <property type="entry name" value="NOTCH1_EGF-like"/>
</dbReference>
<feature type="domain" description="EGF-like" evidence="6">
    <location>
        <begin position="288"/>
        <end position="325"/>
    </location>
</feature>
<dbReference type="InterPro" id="IPR000152">
    <property type="entry name" value="EGF-type_Asp/Asn_hydroxyl_site"/>
</dbReference>
<dbReference type="SMART" id="SM00179">
    <property type="entry name" value="EGF_CA"/>
    <property type="match status" value="4"/>
</dbReference>
<dbReference type="FunFam" id="2.10.25.10:FF:000127">
    <property type="entry name" value="Neurogenic locus notch protein 1"/>
    <property type="match status" value="1"/>
</dbReference>
<dbReference type="Pfam" id="PF07645">
    <property type="entry name" value="EGF_CA"/>
    <property type="match status" value="1"/>
</dbReference>
<dbReference type="PRINTS" id="PR00010">
    <property type="entry name" value="EGFBLOOD"/>
</dbReference>
<dbReference type="PROSITE" id="PS00022">
    <property type="entry name" value="EGF_1"/>
    <property type="match status" value="3"/>
</dbReference>
<dbReference type="Proteomes" id="UP000694410">
    <property type="component" value="Unplaced"/>
</dbReference>
<dbReference type="PROSITE" id="PS00010">
    <property type="entry name" value="ASX_HYDROXYL"/>
    <property type="match status" value="1"/>
</dbReference>
<feature type="compositionally biased region" description="Low complexity" evidence="5">
    <location>
        <begin position="66"/>
        <end position="78"/>
    </location>
</feature>
<dbReference type="PROSITE" id="PS01187">
    <property type="entry name" value="EGF_CA"/>
    <property type="match status" value="1"/>
</dbReference>
<dbReference type="SMART" id="SM00181">
    <property type="entry name" value="EGF"/>
    <property type="match status" value="5"/>
</dbReference>
<dbReference type="InterPro" id="IPR051022">
    <property type="entry name" value="Notch_Cell-Fate_Det"/>
</dbReference>
<dbReference type="InterPro" id="IPR013032">
    <property type="entry name" value="EGF-like_CS"/>
</dbReference>
<dbReference type="CDD" id="cd00054">
    <property type="entry name" value="EGF_CA"/>
    <property type="match status" value="3"/>
</dbReference>
<dbReference type="SUPFAM" id="SSF57196">
    <property type="entry name" value="EGF/Laminin"/>
    <property type="match status" value="5"/>
</dbReference>
<reference evidence="7" key="2">
    <citation type="submission" date="2025-09" db="UniProtKB">
        <authorList>
            <consortium name="Ensembl"/>
        </authorList>
    </citation>
    <scope>IDENTIFICATION</scope>
</reference>
<comment type="caution">
    <text evidence="4">Lacks conserved residue(s) required for the propagation of feature annotation.</text>
</comment>
<evidence type="ECO:0000256" key="5">
    <source>
        <dbReference type="SAM" id="MobiDB-lite"/>
    </source>
</evidence>
<keyword evidence="3 4" id="KW-1015">Disulfide bond</keyword>
<dbReference type="PROSITE" id="PS01186">
    <property type="entry name" value="EGF_2"/>
    <property type="match status" value="3"/>
</dbReference>
<dbReference type="InterPro" id="IPR000742">
    <property type="entry name" value="EGF"/>
</dbReference>
<evidence type="ECO:0000313" key="8">
    <source>
        <dbReference type="Proteomes" id="UP000694410"/>
    </source>
</evidence>
<keyword evidence="1 4" id="KW-0245">EGF-like domain</keyword>
<dbReference type="Ensembl" id="ENSCCET00000009910.1">
    <property type="protein sequence ID" value="ENSCCEP00000006080.1"/>
    <property type="gene ID" value="ENSCCEG00000006575.1"/>
</dbReference>
<dbReference type="Pfam" id="PF12661">
    <property type="entry name" value="hEGF"/>
    <property type="match status" value="1"/>
</dbReference>
<evidence type="ECO:0000256" key="2">
    <source>
        <dbReference type="ARBA" id="ARBA00022737"/>
    </source>
</evidence>
<feature type="disulfide bond" evidence="4">
    <location>
        <begin position="276"/>
        <end position="285"/>
    </location>
</feature>
<feature type="region of interest" description="Disordered" evidence="5">
    <location>
        <begin position="55"/>
        <end position="79"/>
    </location>
</feature>
<dbReference type="InterPro" id="IPR018097">
    <property type="entry name" value="EGF_Ca-bd_CS"/>
</dbReference>
<dbReference type="FunFam" id="2.10.25.10:FF:000095">
    <property type="entry name" value="Notch, isoform B"/>
    <property type="match status" value="1"/>
</dbReference>
<feature type="disulfide bond" evidence="4">
    <location>
        <begin position="159"/>
        <end position="168"/>
    </location>
</feature>
<dbReference type="PANTHER" id="PTHR24049">
    <property type="entry name" value="CRUMBS FAMILY MEMBER"/>
    <property type="match status" value="1"/>
</dbReference>
<organism evidence="7 8">
    <name type="scientific">Cyanistes caeruleus</name>
    <name type="common">Eurasian blue tit</name>
    <name type="synonym">Parus caeruleus</name>
    <dbReference type="NCBI Taxonomy" id="156563"/>
    <lineage>
        <taxon>Eukaryota</taxon>
        <taxon>Metazoa</taxon>
        <taxon>Chordata</taxon>
        <taxon>Craniata</taxon>
        <taxon>Vertebrata</taxon>
        <taxon>Euteleostomi</taxon>
        <taxon>Archelosauria</taxon>
        <taxon>Archosauria</taxon>
        <taxon>Dinosauria</taxon>
        <taxon>Saurischia</taxon>
        <taxon>Theropoda</taxon>
        <taxon>Coelurosauria</taxon>
        <taxon>Aves</taxon>
        <taxon>Neognathae</taxon>
        <taxon>Neoaves</taxon>
        <taxon>Telluraves</taxon>
        <taxon>Australaves</taxon>
        <taxon>Passeriformes</taxon>
        <taxon>Paridae</taxon>
        <taxon>Cyanistes</taxon>
    </lineage>
</organism>
<feature type="domain" description="EGF-like" evidence="6">
    <location>
        <begin position="248"/>
        <end position="286"/>
    </location>
</feature>
<feature type="disulfide bond" evidence="4">
    <location>
        <begin position="236"/>
        <end position="245"/>
    </location>
</feature>
<dbReference type="FunFam" id="2.10.25.10:FF:000688">
    <property type="entry name" value="Neurogenic locus notch homolog protein 1"/>
    <property type="match status" value="1"/>
</dbReference>
<feature type="domain" description="EGF-like" evidence="6">
    <location>
        <begin position="129"/>
        <end position="169"/>
    </location>
</feature>
<reference evidence="7" key="1">
    <citation type="submission" date="2025-08" db="UniProtKB">
        <authorList>
            <consortium name="Ensembl"/>
        </authorList>
    </citation>
    <scope>IDENTIFICATION</scope>
</reference>
<evidence type="ECO:0000256" key="3">
    <source>
        <dbReference type="ARBA" id="ARBA00023157"/>
    </source>
</evidence>
<evidence type="ECO:0000313" key="7">
    <source>
        <dbReference type="Ensembl" id="ENSCCEP00000006080.1"/>
    </source>
</evidence>